<comment type="cofactor">
    <cofactor evidence="2">
        <name>Zn(2+)</name>
        <dbReference type="ChEBI" id="CHEBI:29105"/>
    </cofactor>
</comment>
<dbReference type="PANTHER" id="PTHR11533:SF174">
    <property type="entry name" value="PUROMYCIN-SENSITIVE AMINOPEPTIDASE-RELATED"/>
    <property type="match status" value="1"/>
</dbReference>
<evidence type="ECO:0000259" key="13">
    <source>
        <dbReference type="Pfam" id="PF01433"/>
    </source>
</evidence>
<organism evidence="15 16">
    <name type="scientific">Mucilaginibacter litoreus</name>
    <dbReference type="NCBI Taxonomy" id="1048221"/>
    <lineage>
        <taxon>Bacteria</taxon>
        <taxon>Pseudomonadati</taxon>
        <taxon>Bacteroidota</taxon>
        <taxon>Sphingobacteriia</taxon>
        <taxon>Sphingobacteriales</taxon>
        <taxon>Sphingobacteriaceae</taxon>
        <taxon>Mucilaginibacter</taxon>
    </lineage>
</organism>
<feature type="signal peptide" evidence="12">
    <location>
        <begin position="1"/>
        <end position="23"/>
    </location>
</feature>
<dbReference type="Gene3D" id="2.60.40.1730">
    <property type="entry name" value="tricorn interacting facor f3 domain"/>
    <property type="match status" value="1"/>
</dbReference>
<proteinExistence type="inferred from homology"/>
<dbReference type="Pfam" id="PF01433">
    <property type="entry name" value="Peptidase_M1"/>
    <property type="match status" value="1"/>
</dbReference>
<dbReference type="GO" id="GO:0004177">
    <property type="term" value="F:aminopeptidase activity"/>
    <property type="evidence" value="ECO:0007669"/>
    <property type="project" value="UniProtKB-KW"/>
</dbReference>
<dbReference type="Pfam" id="PF17900">
    <property type="entry name" value="Peptidase_M1_N"/>
    <property type="match status" value="1"/>
</dbReference>
<dbReference type="PANTHER" id="PTHR11533">
    <property type="entry name" value="PROTEASE M1 ZINC METALLOPROTEASE"/>
    <property type="match status" value="1"/>
</dbReference>
<dbReference type="Pfam" id="PF13646">
    <property type="entry name" value="HEAT_2"/>
    <property type="match status" value="1"/>
</dbReference>
<evidence type="ECO:0000256" key="5">
    <source>
        <dbReference type="ARBA" id="ARBA00015611"/>
    </source>
</evidence>
<dbReference type="CDD" id="cd09603">
    <property type="entry name" value="M1_APN_like"/>
    <property type="match status" value="1"/>
</dbReference>
<dbReference type="InterPro" id="IPR011989">
    <property type="entry name" value="ARM-like"/>
</dbReference>
<keyword evidence="16" id="KW-1185">Reference proteome</keyword>
<dbReference type="SUPFAM" id="SSF63737">
    <property type="entry name" value="Leukotriene A4 hydrolase N-terminal domain"/>
    <property type="match status" value="1"/>
</dbReference>
<dbReference type="SUPFAM" id="SSF48371">
    <property type="entry name" value="ARM repeat"/>
    <property type="match status" value="1"/>
</dbReference>
<evidence type="ECO:0000256" key="4">
    <source>
        <dbReference type="ARBA" id="ARBA00012564"/>
    </source>
</evidence>
<keyword evidence="8" id="KW-0479">Metal-binding</keyword>
<dbReference type="InterPro" id="IPR042097">
    <property type="entry name" value="Aminopeptidase_N-like_N_sf"/>
</dbReference>
<dbReference type="RefSeq" id="WP_377111481.1">
    <property type="nucleotide sequence ID" value="NZ_JBHTHZ010000002.1"/>
</dbReference>
<dbReference type="InterPro" id="IPR014782">
    <property type="entry name" value="Peptidase_M1_dom"/>
</dbReference>
<evidence type="ECO:0000256" key="2">
    <source>
        <dbReference type="ARBA" id="ARBA00001947"/>
    </source>
</evidence>
<evidence type="ECO:0000256" key="3">
    <source>
        <dbReference type="ARBA" id="ARBA00010136"/>
    </source>
</evidence>
<dbReference type="Proteomes" id="UP001597010">
    <property type="component" value="Unassembled WGS sequence"/>
</dbReference>
<evidence type="ECO:0000259" key="14">
    <source>
        <dbReference type="Pfam" id="PF17900"/>
    </source>
</evidence>
<evidence type="ECO:0000256" key="10">
    <source>
        <dbReference type="ARBA" id="ARBA00022833"/>
    </source>
</evidence>
<keyword evidence="9" id="KW-0378">Hydrolase</keyword>
<feature type="domain" description="Aminopeptidase N-like N-terminal" evidence="14">
    <location>
        <begin position="49"/>
        <end position="236"/>
    </location>
</feature>
<evidence type="ECO:0000313" key="16">
    <source>
        <dbReference type="Proteomes" id="UP001597010"/>
    </source>
</evidence>
<gene>
    <name evidence="15" type="ORF">ACFQZX_03860</name>
</gene>
<evidence type="ECO:0000256" key="8">
    <source>
        <dbReference type="ARBA" id="ARBA00022723"/>
    </source>
</evidence>
<feature type="chain" id="PRO_5045536247" description="Aminopeptidase N" evidence="12">
    <location>
        <begin position="24"/>
        <end position="830"/>
    </location>
</feature>
<evidence type="ECO:0000256" key="12">
    <source>
        <dbReference type="SAM" id="SignalP"/>
    </source>
</evidence>
<dbReference type="Gene3D" id="1.25.10.10">
    <property type="entry name" value="Leucine-rich Repeat Variant"/>
    <property type="match status" value="1"/>
</dbReference>
<dbReference type="InterPro" id="IPR027268">
    <property type="entry name" value="Peptidase_M4/M1_CTD_sf"/>
</dbReference>
<keyword evidence="11" id="KW-0482">Metalloprotease</keyword>
<keyword evidence="10" id="KW-0862">Zinc</keyword>
<keyword evidence="6 15" id="KW-0031">Aminopeptidase</keyword>
<dbReference type="EC" id="3.4.11.2" evidence="4"/>
<evidence type="ECO:0000256" key="11">
    <source>
        <dbReference type="ARBA" id="ARBA00023049"/>
    </source>
</evidence>
<name>A0ABW3ANY3_9SPHI</name>
<comment type="similarity">
    <text evidence="3">Belongs to the peptidase M1 family.</text>
</comment>
<reference evidence="16" key="1">
    <citation type="journal article" date="2019" name="Int. J. Syst. Evol. Microbiol.">
        <title>The Global Catalogue of Microorganisms (GCM) 10K type strain sequencing project: providing services to taxonomists for standard genome sequencing and annotation.</title>
        <authorList>
            <consortium name="The Broad Institute Genomics Platform"/>
            <consortium name="The Broad Institute Genome Sequencing Center for Infectious Disease"/>
            <person name="Wu L."/>
            <person name="Ma J."/>
        </authorList>
    </citation>
    <scope>NUCLEOTIDE SEQUENCE [LARGE SCALE GENOMIC DNA]</scope>
    <source>
        <strain evidence="16">CCUG 61484</strain>
    </source>
</reference>
<evidence type="ECO:0000256" key="6">
    <source>
        <dbReference type="ARBA" id="ARBA00022438"/>
    </source>
</evidence>
<dbReference type="Gene3D" id="1.10.390.10">
    <property type="entry name" value="Neutral Protease Domain 2"/>
    <property type="match status" value="1"/>
</dbReference>
<keyword evidence="7" id="KW-0645">Protease</keyword>
<accession>A0ABW3ANY3</accession>
<protein>
    <recommendedName>
        <fullName evidence="5">Aminopeptidase N</fullName>
        <ecNumber evidence="4">3.4.11.2</ecNumber>
    </recommendedName>
</protein>
<dbReference type="PRINTS" id="PR00756">
    <property type="entry name" value="ALADIPTASE"/>
</dbReference>
<evidence type="ECO:0000256" key="7">
    <source>
        <dbReference type="ARBA" id="ARBA00022670"/>
    </source>
</evidence>
<dbReference type="SUPFAM" id="SSF55486">
    <property type="entry name" value="Metalloproteases ('zincins'), catalytic domain"/>
    <property type="match status" value="1"/>
</dbReference>
<feature type="domain" description="Peptidase M1 membrane alanine aminopeptidase" evidence="13">
    <location>
        <begin position="274"/>
        <end position="482"/>
    </location>
</feature>
<comment type="caution">
    <text evidence="15">The sequence shown here is derived from an EMBL/GenBank/DDBJ whole genome shotgun (WGS) entry which is preliminary data.</text>
</comment>
<evidence type="ECO:0000256" key="1">
    <source>
        <dbReference type="ARBA" id="ARBA00000098"/>
    </source>
</evidence>
<dbReference type="EMBL" id="JBHTHZ010000002">
    <property type="protein sequence ID" value="MFD0792738.1"/>
    <property type="molecule type" value="Genomic_DNA"/>
</dbReference>
<evidence type="ECO:0000256" key="9">
    <source>
        <dbReference type="ARBA" id="ARBA00022801"/>
    </source>
</evidence>
<sequence>MKKNYSCFLLILFFTLIFKESFAQPFAGVKEGKGYRETPERINDLVDTKLDVRFDYQKAYLYGKEWVTLKPHFYATDSLRLDAKGMDIHKIAIVKAGKLQPLTYTYDDSLTLNIKLDKKYQGGEQYVVYIDYTSKPNLLHDKPGHKLDGKGLYFVNPKGTEKDKPTQIWTQGEAEASSCWFPTIDVPNQKTTQQLSMTVPARYTTLSNGLLISQKNNADGTRTDTWKQKLPHSPYLFMMAIGEFKIYKDKWRNKEVNYYLEPKYFPYAKAVFGQTPEMMEFFSKVLGVDFPWEKYSQVVVRDYPLGAMENSSATLHGDYVQKSPWELVDDPNGTGGTTIAHELFHQWFGDLATCESWSNETLNESFAVFGEKYWNEKKYGKDDGDAKRYDELQAYLNNKTAANQNLVPFYYSDAEGINGSNIYDKGGLVLNMLRNYLGDDAFFKGLGLYLKNRSFKSAEVQDLRLALEEVSGKDLNWFFNQWYYGAGHPVLDITYKWDDATKTEKVFIAQNQQGQIFQLPVAIDIYTNGTKQRHKVWLSHAKDTLSFKLPAKPYLVNVDADKILLTKKTDHKTPAEFLYQYQHAPLYMDRFEAYQMATEQPGTPEGKQILLAALKDKYYGLRIRAIRTIKTDDKDLMASALPTVIDLATTDPKYPVRTAAITLLGKTGSQSYKQLYTAALNSPSYNVRSAALTALNNVAPDEAFKTAKTLQPKAEGPVAIAIVGVYAMNGSDAEWPFVIEAFKNASVQVKVDNAIKTMPKIIGRMNNRSYVAEGITTIRDLAVTYKRYGIAPRLITSLEEIAKQRKDKNDDESANLAQKAIDYIKDAKSN</sequence>
<dbReference type="InterPro" id="IPR001930">
    <property type="entry name" value="Peptidase_M1"/>
</dbReference>
<evidence type="ECO:0000313" key="15">
    <source>
        <dbReference type="EMBL" id="MFD0792738.1"/>
    </source>
</evidence>
<dbReference type="InterPro" id="IPR050344">
    <property type="entry name" value="Peptidase_M1_aminopeptidases"/>
</dbReference>
<dbReference type="InterPro" id="IPR045357">
    <property type="entry name" value="Aminopeptidase_N-like_N"/>
</dbReference>
<keyword evidence="12" id="KW-0732">Signal</keyword>
<comment type="catalytic activity">
    <reaction evidence="1">
        <text>Release of an N-terminal amino acid, Xaa-|-Yaa- from a peptide, amide or arylamide. Xaa is preferably Ala, but may be most amino acids including Pro (slow action). When a terminal hydrophobic residue is followed by a prolyl residue, the two may be released as an intact Xaa-Pro dipeptide.</text>
        <dbReference type="EC" id="3.4.11.2"/>
    </reaction>
</comment>
<dbReference type="InterPro" id="IPR016024">
    <property type="entry name" value="ARM-type_fold"/>
</dbReference>